<organism evidence="6 7">
    <name type="scientific">Cryobacterium breve</name>
    <dbReference type="NCBI Taxonomy" id="1259258"/>
    <lineage>
        <taxon>Bacteria</taxon>
        <taxon>Bacillati</taxon>
        <taxon>Actinomycetota</taxon>
        <taxon>Actinomycetes</taxon>
        <taxon>Micrococcales</taxon>
        <taxon>Microbacteriaceae</taxon>
        <taxon>Cryobacterium</taxon>
    </lineage>
</organism>
<evidence type="ECO:0000256" key="4">
    <source>
        <dbReference type="ARBA" id="ARBA00034003"/>
    </source>
</evidence>
<comment type="catalytic activity">
    <reaction evidence="4">
        <text>ATP + (deoxyribonucleotide)n-3'-hydroxyl + 5'-phospho-(deoxyribonucleotide)m = (deoxyribonucleotide)n+m + AMP + diphosphate.</text>
        <dbReference type="EC" id="6.5.1.1"/>
    </reaction>
</comment>
<accession>A0ABY7NH09</accession>
<protein>
    <recommendedName>
        <fullName evidence="2">DNA ligase (ATP)</fullName>
        <ecNumber evidence="2">6.5.1.1</ecNumber>
    </recommendedName>
</protein>
<dbReference type="PANTHER" id="PTHR45674:SF4">
    <property type="entry name" value="DNA LIGASE 1"/>
    <property type="match status" value="1"/>
</dbReference>
<dbReference type="Pfam" id="PF01068">
    <property type="entry name" value="DNA_ligase_A_M"/>
    <property type="match status" value="1"/>
</dbReference>
<dbReference type="PROSITE" id="PS50160">
    <property type="entry name" value="DNA_LIGASE_A3"/>
    <property type="match status" value="1"/>
</dbReference>
<dbReference type="EMBL" id="CP075584">
    <property type="protein sequence ID" value="WBM80136.1"/>
    <property type="molecule type" value="Genomic_DNA"/>
</dbReference>
<dbReference type="Proteomes" id="UP001212421">
    <property type="component" value="Chromosome"/>
</dbReference>
<gene>
    <name evidence="6" type="ORF">KIV56_00550</name>
</gene>
<evidence type="ECO:0000256" key="3">
    <source>
        <dbReference type="ARBA" id="ARBA00022598"/>
    </source>
</evidence>
<dbReference type="Gene3D" id="3.30.1490.70">
    <property type="match status" value="1"/>
</dbReference>
<dbReference type="PANTHER" id="PTHR45674">
    <property type="entry name" value="DNA LIGASE 1/3 FAMILY MEMBER"/>
    <property type="match status" value="1"/>
</dbReference>
<evidence type="ECO:0000256" key="2">
    <source>
        <dbReference type="ARBA" id="ARBA00012727"/>
    </source>
</evidence>
<dbReference type="Pfam" id="PF04679">
    <property type="entry name" value="DNA_ligase_A_C"/>
    <property type="match status" value="1"/>
</dbReference>
<dbReference type="CDD" id="cd07971">
    <property type="entry name" value="OBF_DNA_ligase_LigD"/>
    <property type="match status" value="1"/>
</dbReference>
<feature type="domain" description="ATP-dependent DNA ligase family profile" evidence="5">
    <location>
        <begin position="10"/>
        <end position="80"/>
    </location>
</feature>
<dbReference type="EC" id="6.5.1.1" evidence="2"/>
<proteinExistence type="inferred from homology"/>
<dbReference type="InterPro" id="IPR012309">
    <property type="entry name" value="DNA_ligase_ATP-dep_C"/>
</dbReference>
<comment type="similarity">
    <text evidence="1">Belongs to the ATP-dependent DNA ligase family.</text>
</comment>
<name>A0ABY7NH09_9MICO</name>
<dbReference type="InterPro" id="IPR012310">
    <property type="entry name" value="DNA_ligase_ATP-dep_cent"/>
</dbReference>
<dbReference type="InterPro" id="IPR050191">
    <property type="entry name" value="ATP-dep_DNA_ligase"/>
</dbReference>
<evidence type="ECO:0000259" key="5">
    <source>
        <dbReference type="PROSITE" id="PS50160"/>
    </source>
</evidence>
<keyword evidence="3" id="KW-0436">Ligase</keyword>
<sequence length="170" mass="18815">MQLSPDLPGDAQDALRVSRELGLEGIVAKDADAGYDGGRRSRSWIKVKHHRAQEVVIGGWRTGNGNRARSLGSLLLGIPSETGLDYIGRVGTGFRDRDLAALRSRLDTLAQAENPFTAVPAADVRDAHWVRPVLVGEVDYLEWTSDGRLRHPSWRGWRPDKAPDEVVRED</sequence>
<keyword evidence="7" id="KW-1185">Reference proteome</keyword>
<dbReference type="Gene3D" id="2.40.50.140">
    <property type="entry name" value="Nucleic acid-binding proteins"/>
    <property type="match status" value="1"/>
</dbReference>
<dbReference type="SUPFAM" id="SSF50249">
    <property type="entry name" value="Nucleic acid-binding proteins"/>
    <property type="match status" value="1"/>
</dbReference>
<dbReference type="InterPro" id="IPR012340">
    <property type="entry name" value="NA-bd_OB-fold"/>
</dbReference>
<evidence type="ECO:0000313" key="7">
    <source>
        <dbReference type="Proteomes" id="UP001212421"/>
    </source>
</evidence>
<reference evidence="6 7" key="1">
    <citation type="submission" date="2021-05" db="EMBL/GenBank/DDBJ databases">
        <authorList>
            <person name="Kumar R."/>
            <person name="Kumar A."/>
            <person name="Mukhia S."/>
        </authorList>
    </citation>
    <scope>NUCLEOTIDE SEQUENCE [LARGE SCALE GENOMIC DNA]</scope>
    <source>
        <strain evidence="6 7">ERMR7:08</strain>
    </source>
</reference>
<dbReference type="SUPFAM" id="SSF56091">
    <property type="entry name" value="DNA ligase/mRNA capping enzyme, catalytic domain"/>
    <property type="match status" value="1"/>
</dbReference>
<evidence type="ECO:0000256" key="1">
    <source>
        <dbReference type="ARBA" id="ARBA00007572"/>
    </source>
</evidence>
<evidence type="ECO:0000313" key="6">
    <source>
        <dbReference type="EMBL" id="WBM80136.1"/>
    </source>
</evidence>